<dbReference type="SMART" id="SM00065">
    <property type="entry name" value="GAF"/>
    <property type="match status" value="1"/>
</dbReference>
<evidence type="ECO:0000256" key="2">
    <source>
        <dbReference type="ARBA" id="ARBA00022553"/>
    </source>
</evidence>
<dbReference type="Gene3D" id="3.60.40.10">
    <property type="entry name" value="PPM-type phosphatase domain"/>
    <property type="match status" value="1"/>
</dbReference>
<evidence type="ECO:0000256" key="12">
    <source>
        <dbReference type="ARBA" id="ARBA00047761"/>
    </source>
</evidence>
<evidence type="ECO:0000256" key="4">
    <source>
        <dbReference type="ARBA" id="ARBA00022723"/>
    </source>
</evidence>
<dbReference type="SUPFAM" id="SSF81606">
    <property type="entry name" value="PP2C-like"/>
    <property type="match status" value="1"/>
</dbReference>
<dbReference type="SUPFAM" id="SSF55781">
    <property type="entry name" value="GAF domain-like"/>
    <property type="match status" value="1"/>
</dbReference>
<comment type="caution">
    <text evidence="17">The sequence shown here is derived from an EMBL/GenBank/DDBJ whole genome shotgun (WGS) entry which is preliminary data.</text>
</comment>
<keyword evidence="4" id="KW-0479">Metal-binding</keyword>
<evidence type="ECO:0000256" key="7">
    <source>
        <dbReference type="ARBA" id="ARBA00022801"/>
    </source>
</evidence>
<accession>A0A6G4WZ93</accession>
<dbReference type="InterPro" id="IPR052016">
    <property type="entry name" value="Bact_Sigma-Reg"/>
</dbReference>
<evidence type="ECO:0000313" key="17">
    <source>
        <dbReference type="EMBL" id="NGO70323.1"/>
    </source>
</evidence>
<dbReference type="Pfam" id="PF13581">
    <property type="entry name" value="HATPase_c_2"/>
    <property type="match status" value="1"/>
</dbReference>
<dbReference type="EC" id="3.1.3.16" evidence="1"/>
<evidence type="ECO:0000256" key="3">
    <source>
        <dbReference type="ARBA" id="ARBA00022679"/>
    </source>
</evidence>
<dbReference type="CDD" id="cd16936">
    <property type="entry name" value="HATPase_RsbW-like"/>
    <property type="match status" value="1"/>
</dbReference>
<dbReference type="Gene3D" id="3.30.565.10">
    <property type="entry name" value="Histidine kinase-like ATPase, C-terminal domain"/>
    <property type="match status" value="1"/>
</dbReference>
<gene>
    <name evidence="17" type="ORF">G5C65_18605</name>
</gene>
<dbReference type="Pfam" id="PF01590">
    <property type="entry name" value="GAF"/>
    <property type="match status" value="1"/>
</dbReference>
<dbReference type="Gene3D" id="3.30.450.40">
    <property type="match status" value="1"/>
</dbReference>
<keyword evidence="3" id="KW-0808">Transferase</keyword>
<reference evidence="17 18" key="1">
    <citation type="submission" date="2020-02" db="EMBL/GenBank/DDBJ databases">
        <title>Whole-genome analyses of novel actinobacteria.</title>
        <authorList>
            <person name="Sahin N."/>
            <person name="Tatar D."/>
        </authorList>
    </citation>
    <scope>NUCLEOTIDE SEQUENCE [LARGE SCALE GENOMIC DNA]</scope>
    <source>
        <strain evidence="17 18">SB3404</strain>
    </source>
</reference>
<dbReference type="Pfam" id="PF08448">
    <property type="entry name" value="PAS_4"/>
    <property type="match status" value="1"/>
</dbReference>
<dbReference type="NCBIfam" id="TIGR00229">
    <property type="entry name" value="sensory_box"/>
    <property type="match status" value="2"/>
</dbReference>
<dbReference type="InterPro" id="IPR035965">
    <property type="entry name" value="PAS-like_dom_sf"/>
</dbReference>
<dbReference type="RefSeq" id="WP_165299992.1">
    <property type="nucleotide sequence ID" value="NZ_JAAKZZ010000185.1"/>
</dbReference>
<feature type="domain" description="PAS" evidence="16">
    <location>
        <begin position="124"/>
        <end position="194"/>
    </location>
</feature>
<dbReference type="SMART" id="SM00331">
    <property type="entry name" value="PP2C_SIG"/>
    <property type="match status" value="1"/>
</dbReference>
<keyword evidence="8" id="KW-0067">ATP-binding</keyword>
<evidence type="ECO:0000256" key="13">
    <source>
        <dbReference type="ARBA" id="ARBA00056274"/>
    </source>
</evidence>
<dbReference type="PANTHER" id="PTHR43156:SF2">
    <property type="entry name" value="STAGE II SPORULATION PROTEIN E"/>
    <property type="match status" value="1"/>
</dbReference>
<proteinExistence type="predicted"/>
<evidence type="ECO:0000256" key="11">
    <source>
        <dbReference type="ARBA" id="ARBA00023211"/>
    </source>
</evidence>
<dbReference type="GO" id="GO:0004722">
    <property type="term" value="F:protein serine/threonine phosphatase activity"/>
    <property type="evidence" value="ECO:0007669"/>
    <property type="project" value="UniProtKB-EC"/>
</dbReference>
<dbReference type="Pfam" id="PF07228">
    <property type="entry name" value="SpoIIE"/>
    <property type="match status" value="1"/>
</dbReference>
<feature type="domain" description="PAS" evidence="16">
    <location>
        <begin position="13"/>
        <end position="51"/>
    </location>
</feature>
<evidence type="ECO:0000259" key="16">
    <source>
        <dbReference type="PROSITE" id="PS50112"/>
    </source>
</evidence>
<dbReference type="PANTHER" id="PTHR43156">
    <property type="entry name" value="STAGE II SPORULATION PROTEIN E-RELATED"/>
    <property type="match status" value="1"/>
</dbReference>
<evidence type="ECO:0000256" key="5">
    <source>
        <dbReference type="ARBA" id="ARBA00022741"/>
    </source>
</evidence>
<dbReference type="InterPro" id="IPR003018">
    <property type="entry name" value="GAF"/>
</dbReference>
<dbReference type="GO" id="GO:0006355">
    <property type="term" value="P:regulation of DNA-templated transcription"/>
    <property type="evidence" value="ECO:0007669"/>
    <property type="project" value="InterPro"/>
</dbReference>
<sequence length="833" mass="87833">MTSTGAGEGPHSLLDTLRIGNAILDGQGRILIWSPAVEDLLGWSVEEAADRPFEGFIEGGDADGRIRGTLREERRWRGILQLRHRDGHLVEVEGRASLLADSEHHPFVLANVVETSRLRAVEQDLAALDALFASSPLGIALFDTDQRFIRINRALARLHGSTSAQLAGRTVRDVLPPAMAEEVHQIQETVLETGRSVVDLVMPAPDGEGARSVSFARLTDRSGQVLGVSCTIMDISERLEALKKVEAAHERLALLDDVGVALGDLLDVRELSQALAAALVPRFADYSGVLLLGTVLRGGDLPTSVPLPGTPMHQVGTAARYAGEAVDRMFALGRDTTYEPGSLFGVAVDTGTPYLAPSQAEILHTLAPGDPRARVARDLDIRSMLAVPLRARGAALGLFVVARTGGRPPFDRADVDLAMELADRAGVSLDNARLYAREREGALMLQRSLLPRHLPEPPGVAVASRYVPGGTGGNEAGGDWFDVIPLPGGRVAFVVGDVMGHGLHAAVTMGRLRTAVRTLAGLDLPPDELLARVDALADDLAHGPEEVLMATCVYAVYEPAPSAAGPRSGVLTLASAGHLPPLLAAPGPDGVRGVRALDDLPSGAPLGVGGVAFESVELEVAEGSVLVLYTDGLVETRGEDIGTGIERLRAELLRDAHGGGGPAEGAGALEETCDALIDTARTRGTASGAVGGRDDVALLMAELGTLPADTAAAWTFSTERYAVRRARDTVRATLRAWGLGAVEDTAVLLVSELVTNALVYTHGPIGVRVVRCTSTNSLAVEVSDPLPEPPRERTVTEEHEGGRGIQLVAGEARRWGTRHGGTGKTVWFELALP</sequence>
<dbReference type="Gene3D" id="3.30.450.20">
    <property type="entry name" value="PAS domain"/>
    <property type="match status" value="2"/>
</dbReference>
<dbReference type="SMART" id="SM00091">
    <property type="entry name" value="PAS"/>
    <property type="match status" value="2"/>
</dbReference>
<comment type="function">
    <text evidence="13">Primarily acts as an independent SigF regulator that is sensitive to the osmosensory signal, mediating the cross talk of PknD with the SigF regulon. Possesses both phosphatase and kinase activities. The kinase domain functions as a classic anti-sigma factor-like kinase to phosphorylate the anti-anti-sigma factor domain at the canonical regulatory site, and the phosphatase domain antagonizes this activity.</text>
</comment>
<evidence type="ECO:0000256" key="9">
    <source>
        <dbReference type="ARBA" id="ARBA00022842"/>
    </source>
</evidence>
<dbReference type="AlphaFoldDB" id="A0A6G4WZ93"/>
<dbReference type="InterPro" id="IPR029016">
    <property type="entry name" value="GAF-like_dom_sf"/>
</dbReference>
<keyword evidence="7" id="KW-0378">Hydrolase</keyword>
<dbReference type="FunFam" id="3.60.40.10:FF:000005">
    <property type="entry name" value="Serine/threonine protein phosphatase"/>
    <property type="match status" value="1"/>
</dbReference>
<keyword evidence="5" id="KW-0547">Nucleotide-binding</keyword>
<dbReference type="InterPro" id="IPR003594">
    <property type="entry name" value="HATPase_dom"/>
</dbReference>
<protein>
    <recommendedName>
        <fullName evidence="1">protein-serine/threonine phosphatase</fullName>
        <ecNumber evidence="1">3.1.3.16</ecNumber>
    </recommendedName>
    <alternativeName>
        <fullName evidence="15">Protein-serine/threonine phosphatase</fullName>
    </alternativeName>
    <alternativeName>
        <fullName evidence="14">Serine/threonine-protein kinase</fullName>
    </alternativeName>
</protein>
<dbReference type="InterPro" id="IPR000014">
    <property type="entry name" value="PAS"/>
</dbReference>
<evidence type="ECO:0000256" key="6">
    <source>
        <dbReference type="ARBA" id="ARBA00022777"/>
    </source>
</evidence>
<evidence type="ECO:0000256" key="14">
    <source>
        <dbReference type="ARBA" id="ARBA00075117"/>
    </source>
</evidence>
<keyword evidence="10" id="KW-0904">Protein phosphatase</keyword>
<dbReference type="InterPro" id="IPR036457">
    <property type="entry name" value="PPM-type-like_dom_sf"/>
</dbReference>
<comment type="catalytic activity">
    <reaction evidence="12">
        <text>O-phospho-L-seryl-[protein] + H2O = L-seryl-[protein] + phosphate</text>
        <dbReference type="Rhea" id="RHEA:20629"/>
        <dbReference type="Rhea" id="RHEA-COMP:9863"/>
        <dbReference type="Rhea" id="RHEA-COMP:11604"/>
        <dbReference type="ChEBI" id="CHEBI:15377"/>
        <dbReference type="ChEBI" id="CHEBI:29999"/>
        <dbReference type="ChEBI" id="CHEBI:43474"/>
        <dbReference type="ChEBI" id="CHEBI:83421"/>
        <dbReference type="EC" id="3.1.3.16"/>
    </reaction>
</comment>
<evidence type="ECO:0000256" key="1">
    <source>
        <dbReference type="ARBA" id="ARBA00013081"/>
    </source>
</evidence>
<keyword evidence="6" id="KW-0418">Kinase</keyword>
<evidence type="ECO:0000256" key="15">
    <source>
        <dbReference type="ARBA" id="ARBA00081350"/>
    </source>
</evidence>
<keyword evidence="18" id="KW-1185">Reference proteome</keyword>
<name>A0A6G4WZ93_9ACTN</name>
<dbReference type="GO" id="GO:0046872">
    <property type="term" value="F:metal ion binding"/>
    <property type="evidence" value="ECO:0007669"/>
    <property type="project" value="UniProtKB-KW"/>
</dbReference>
<dbReference type="CDD" id="cd00130">
    <property type="entry name" value="PAS"/>
    <property type="match status" value="2"/>
</dbReference>
<dbReference type="SUPFAM" id="SSF55785">
    <property type="entry name" value="PYP-like sensor domain (PAS domain)"/>
    <property type="match status" value="2"/>
</dbReference>
<evidence type="ECO:0000256" key="10">
    <source>
        <dbReference type="ARBA" id="ARBA00022912"/>
    </source>
</evidence>
<dbReference type="GO" id="GO:0005524">
    <property type="term" value="F:ATP binding"/>
    <property type="evidence" value="ECO:0007669"/>
    <property type="project" value="UniProtKB-KW"/>
</dbReference>
<dbReference type="PROSITE" id="PS50112">
    <property type="entry name" value="PAS"/>
    <property type="match status" value="2"/>
</dbReference>
<organism evidence="17 18">
    <name type="scientific">Streptomyces boncukensis</name>
    <dbReference type="NCBI Taxonomy" id="2711219"/>
    <lineage>
        <taxon>Bacteria</taxon>
        <taxon>Bacillati</taxon>
        <taxon>Actinomycetota</taxon>
        <taxon>Actinomycetes</taxon>
        <taxon>Kitasatosporales</taxon>
        <taxon>Streptomycetaceae</taxon>
        <taxon>Streptomyces</taxon>
    </lineage>
</organism>
<dbReference type="InterPro" id="IPR036890">
    <property type="entry name" value="HATPase_C_sf"/>
</dbReference>
<dbReference type="InterPro" id="IPR013767">
    <property type="entry name" value="PAS_fold"/>
</dbReference>
<dbReference type="EMBL" id="JAAKZZ010000185">
    <property type="protein sequence ID" value="NGO70323.1"/>
    <property type="molecule type" value="Genomic_DNA"/>
</dbReference>
<dbReference type="Pfam" id="PF00989">
    <property type="entry name" value="PAS"/>
    <property type="match status" value="1"/>
</dbReference>
<dbReference type="GO" id="GO:0016301">
    <property type="term" value="F:kinase activity"/>
    <property type="evidence" value="ECO:0007669"/>
    <property type="project" value="UniProtKB-KW"/>
</dbReference>
<dbReference type="Proteomes" id="UP000477722">
    <property type="component" value="Unassembled WGS sequence"/>
</dbReference>
<dbReference type="InterPro" id="IPR001932">
    <property type="entry name" value="PPM-type_phosphatase-like_dom"/>
</dbReference>
<dbReference type="InterPro" id="IPR013656">
    <property type="entry name" value="PAS_4"/>
</dbReference>
<keyword evidence="9" id="KW-0460">Magnesium</keyword>
<keyword evidence="11" id="KW-0464">Manganese</keyword>
<evidence type="ECO:0000313" key="18">
    <source>
        <dbReference type="Proteomes" id="UP000477722"/>
    </source>
</evidence>
<evidence type="ECO:0000256" key="8">
    <source>
        <dbReference type="ARBA" id="ARBA00022840"/>
    </source>
</evidence>
<keyword evidence="2" id="KW-0597">Phosphoprotein</keyword>